<proteinExistence type="predicted"/>
<reference evidence="3" key="1">
    <citation type="submission" date="2011-08" db="EMBL/GenBank/DDBJ databases">
        <authorList>
            <person name="Rombauts S."/>
        </authorList>
    </citation>
    <scope>NUCLEOTIDE SEQUENCE</scope>
    <source>
        <strain evidence="3">London</strain>
    </source>
</reference>
<keyword evidence="1" id="KW-0472">Membrane</keyword>
<accession>T1KAR1</accession>
<evidence type="ECO:0000313" key="2">
    <source>
        <dbReference type="EnsemblMetazoa" id="tetur08g01380.1"/>
    </source>
</evidence>
<dbReference type="Proteomes" id="UP000015104">
    <property type="component" value="Unassembled WGS sequence"/>
</dbReference>
<protein>
    <recommendedName>
        <fullName evidence="4">Gustatory receptor</fullName>
    </recommendedName>
</protein>
<feature type="transmembrane region" description="Helical" evidence="1">
    <location>
        <begin position="182"/>
        <end position="204"/>
    </location>
</feature>
<sequence length="430" mass="49830">MKRFGLGYRCCYSKMKKVKKIRHDFSTKSISKVPNLNVTKSDLLRAIDDLEHFERSTRILDRSKSCQYFQLQSLIILILSLFKAIQFLVLSLTDNEATILYLGDFFVSTSVRKKLNYIVHFGTILPCMVKIFLLHLNQLNQKSLLDVFDEYKESLERPNKEFVLLSQNNQPFINFYYSCIKLYKYTSIGVVCVFLAFHSTNIAYNYSSLNVLFFQLINLVAFTPLYYLIFTSGLWLFIVAIILGSLIKLSISELTTECNSLNSVEEYTWQNAASFFYKHNLLSNWLDCFNAQFAWIFLAIYVYAAFHNILIFFYLTQFTFDDLGVKLLLVFSNLLVIIIIYGTVLYASVIGQKAGLLHRSIYRLKVDTGKSFNLKVALKKLEALERLAARKMGAYIGNYIHVDNNNTLLLTLECGSLYLLFCTNINRNYQ</sequence>
<name>T1KAR1_TETUR</name>
<dbReference type="EMBL" id="CAEY01001941">
    <property type="status" value="NOT_ANNOTATED_CDS"/>
    <property type="molecule type" value="Genomic_DNA"/>
</dbReference>
<dbReference type="EnsemblMetazoa" id="tetur08g01380.1">
    <property type="protein sequence ID" value="tetur08g01380.1"/>
    <property type="gene ID" value="tetur08g01380"/>
</dbReference>
<dbReference type="HOGENOM" id="CLU_638317_0_0_1"/>
<evidence type="ECO:0008006" key="4">
    <source>
        <dbReference type="Google" id="ProtNLM"/>
    </source>
</evidence>
<evidence type="ECO:0000256" key="1">
    <source>
        <dbReference type="SAM" id="Phobius"/>
    </source>
</evidence>
<evidence type="ECO:0000313" key="3">
    <source>
        <dbReference type="Proteomes" id="UP000015104"/>
    </source>
</evidence>
<feature type="transmembrane region" description="Helical" evidence="1">
    <location>
        <begin position="327"/>
        <end position="349"/>
    </location>
</feature>
<feature type="transmembrane region" description="Helical" evidence="1">
    <location>
        <begin position="117"/>
        <end position="136"/>
    </location>
</feature>
<keyword evidence="3" id="KW-1185">Reference proteome</keyword>
<organism evidence="2 3">
    <name type="scientific">Tetranychus urticae</name>
    <name type="common">Two-spotted spider mite</name>
    <dbReference type="NCBI Taxonomy" id="32264"/>
    <lineage>
        <taxon>Eukaryota</taxon>
        <taxon>Metazoa</taxon>
        <taxon>Ecdysozoa</taxon>
        <taxon>Arthropoda</taxon>
        <taxon>Chelicerata</taxon>
        <taxon>Arachnida</taxon>
        <taxon>Acari</taxon>
        <taxon>Acariformes</taxon>
        <taxon>Trombidiformes</taxon>
        <taxon>Prostigmata</taxon>
        <taxon>Eleutherengona</taxon>
        <taxon>Raphignathae</taxon>
        <taxon>Tetranychoidea</taxon>
        <taxon>Tetranychidae</taxon>
        <taxon>Tetranychus</taxon>
    </lineage>
</organism>
<keyword evidence="1" id="KW-0812">Transmembrane</keyword>
<feature type="transmembrane region" description="Helical" evidence="1">
    <location>
        <begin position="68"/>
        <end position="92"/>
    </location>
</feature>
<reference evidence="2" key="2">
    <citation type="submission" date="2015-06" db="UniProtKB">
        <authorList>
            <consortium name="EnsemblMetazoa"/>
        </authorList>
    </citation>
    <scope>IDENTIFICATION</scope>
</reference>
<feature type="transmembrane region" description="Helical" evidence="1">
    <location>
        <begin position="224"/>
        <end position="247"/>
    </location>
</feature>
<dbReference type="AlphaFoldDB" id="T1KAR1"/>
<keyword evidence="1" id="KW-1133">Transmembrane helix</keyword>
<feature type="transmembrane region" description="Helical" evidence="1">
    <location>
        <begin position="293"/>
        <end position="315"/>
    </location>
</feature>